<keyword evidence="3" id="KW-0808">Transferase</keyword>
<dbReference type="InterPro" id="IPR050091">
    <property type="entry name" value="PKS_NRPS_Biosynth_Enz"/>
</dbReference>
<dbReference type="InterPro" id="IPR020806">
    <property type="entry name" value="PKS_PP-bd"/>
</dbReference>
<dbReference type="Pfam" id="PF00109">
    <property type="entry name" value="ketoacyl-synt"/>
    <property type="match status" value="1"/>
</dbReference>
<dbReference type="InterPro" id="IPR042104">
    <property type="entry name" value="PKS_dehydratase_sf"/>
</dbReference>
<dbReference type="InterPro" id="IPR001227">
    <property type="entry name" value="Ac_transferase_dom_sf"/>
</dbReference>
<evidence type="ECO:0000256" key="5">
    <source>
        <dbReference type="ARBA" id="ARBA00023268"/>
    </source>
</evidence>
<dbReference type="InterPro" id="IPR009081">
    <property type="entry name" value="PP-bd_ACP"/>
</dbReference>
<dbReference type="SUPFAM" id="SSF52151">
    <property type="entry name" value="FabD/lysophospholipase-like"/>
    <property type="match status" value="1"/>
</dbReference>
<dbReference type="PROSITE" id="PS00012">
    <property type="entry name" value="PHOSPHOPANTETHEINE"/>
    <property type="match status" value="1"/>
</dbReference>
<feature type="compositionally biased region" description="Basic residues" evidence="7">
    <location>
        <begin position="1803"/>
        <end position="1813"/>
    </location>
</feature>
<reference evidence="11 12" key="1">
    <citation type="submission" date="2012-06" db="EMBL/GenBank/DDBJ databases">
        <title>Complete sequence of chromosome of Mycobacterium chubuense NBB4.</title>
        <authorList>
            <consortium name="US DOE Joint Genome Institute"/>
            <person name="Lucas S."/>
            <person name="Han J."/>
            <person name="Lapidus A."/>
            <person name="Cheng J.-F."/>
            <person name="Goodwin L."/>
            <person name="Pitluck S."/>
            <person name="Peters L."/>
            <person name="Mikhailova N."/>
            <person name="Teshima H."/>
            <person name="Detter J.C."/>
            <person name="Han C."/>
            <person name="Tapia R."/>
            <person name="Land M."/>
            <person name="Hauser L."/>
            <person name="Kyrpides N."/>
            <person name="Ivanova N."/>
            <person name="Pagani I."/>
            <person name="Mattes T."/>
            <person name="Holmes A."/>
            <person name="Rutledge P."/>
            <person name="Paulsen I."/>
            <person name="Coleman N."/>
            <person name="Woyke T."/>
        </authorList>
    </citation>
    <scope>NUCLEOTIDE SEQUENCE [LARGE SCALE GENOMIC DNA]</scope>
    <source>
        <strain evidence="11 12">NBB4</strain>
    </source>
</reference>
<keyword evidence="5" id="KW-0511">Multifunctional enzyme</keyword>
<gene>
    <name evidence="11" type="ordered locus">Mycch_2764</name>
</gene>
<evidence type="ECO:0000256" key="3">
    <source>
        <dbReference type="ARBA" id="ARBA00022679"/>
    </source>
</evidence>
<evidence type="ECO:0000259" key="9">
    <source>
        <dbReference type="PROSITE" id="PS52004"/>
    </source>
</evidence>
<dbReference type="SMART" id="SM00822">
    <property type="entry name" value="PKS_KR"/>
    <property type="match status" value="1"/>
</dbReference>
<dbReference type="eggNOG" id="COG3321">
    <property type="taxonomic scope" value="Bacteria"/>
</dbReference>
<dbReference type="Gene3D" id="3.30.70.250">
    <property type="entry name" value="Malonyl-CoA ACP transacylase, ACP-binding"/>
    <property type="match status" value="1"/>
</dbReference>
<dbReference type="GO" id="GO:0006633">
    <property type="term" value="P:fatty acid biosynthetic process"/>
    <property type="evidence" value="ECO:0007669"/>
    <property type="project" value="InterPro"/>
</dbReference>
<organism evidence="11 12">
    <name type="scientific">Mycolicibacterium chubuense (strain NBB4)</name>
    <name type="common">Mycobacterium chubuense</name>
    <dbReference type="NCBI Taxonomy" id="710421"/>
    <lineage>
        <taxon>Bacteria</taxon>
        <taxon>Bacillati</taxon>
        <taxon>Actinomycetota</taxon>
        <taxon>Actinomycetes</taxon>
        <taxon>Mycobacteriales</taxon>
        <taxon>Mycobacteriaceae</taxon>
        <taxon>Mycolicibacterium</taxon>
    </lineage>
</organism>
<dbReference type="GO" id="GO:0005886">
    <property type="term" value="C:plasma membrane"/>
    <property type="evidence" value="ECO:0007669"/>
    <property type="project" value="TreeGrafter"/>
</dbReference>
<feature type="active site" description="Proton donor; for dehydratase activity" evidence="6">
    <location>
        <position position="1115"/>
    </location>
</feature>
<dbReference type="Proteomes" id="UP000006057">
    <property type="component" value="Chromosome"/>
</dbReference>
<dbReference type="GO" id="GO:0004315">
    <property type="term" value="F:3-oxoacyl-[acyl-carrier-protein] synthase activity"/>
    <property type="evidence" value="ECO:0007669"/>
    <property type="project" value="InterPro"/>
</dbReference>
<dbReference type="Pfam" id="PF16197">
    <property type="entry name" value="KAsynt_C_assoc"/>
    <property type="match status" value="1"/>
</dbReference>
<evidence type="ECO:0000256" key="1">
    <source>
        <dbReference type="ARBA" id="ARBA00022450"/>
    </source>
</evidence>
<dbReference type="KEGG" id="mcb:Mycch_2764"/>
<evidence type="ECO:0000256" key="2">
    <source>
        <dbReference type="ARBA" id="ARBA00022553"/>
    </source>
</evidence>
<feature type="domain" description="Ketosynthase family 3 (KS3)" evidence="9">
    <location>
        <begin position="32"/>
        <end position="454"/>
    </location>
</feature>
<feature type="region of interest" description="C-terminal hotdog fold" evidence="6">
    <location>
        <begin position="1055"/>
        <end position="1207"/>
    </location>
</feature>
<feature type="domain" description="PKS/mFAS DH" evidence="10">
    <location>
        <begin position="915"/>
        <end position="1207"/>
    </location>
</feature>
<evidence type="ECO:0000313" key="11">
    <source>
        <dbReference type="EMBL" id="AFM17525.1"/>
    </source>
</evidence>
<dbReference type="SUPFAM" id="SSF47336">
    <property type="entry name" value="ACP-like"/>
    <property type="match status" value="1"/>
</dbReference>
<dbReference type="SUPFAM" id="SSF51735">
    <property type="entry name" value="NAD(P)-binding Rossmann-fold domains"/>
    <property type="match status" value="2"/>
</dbReference>
<dbReference type="PROSITE" id="PS50075">
    <property type="entry name" value="CARRIER"/>
    <property type="match status" value="1"/>
</dbReference>
<dbReference type="Gene3D" id="1.10.1200.10">
    <property type="entry name" value="ACP-like"/>
    <property type="match status" value="1"/>
</dbReference>
<accession>I4BJR8</accession>
<keyword evidence="2" id="KW-0597">Phosphoprotein</keyword>
<feature type="region of interest" description="Disordered" evidence="7">
    <location>
        <begin position="1035"/>
        <end position="1055"/>
    </location>
</feature>
<dbReference type="SMART" id="SM00826">
    <property type="entry name" value="PKS_DH"/>
    <property type="match status" value="1"/>
</dbReference>
<dbReference type="InterPro" id="IPR020841">
    <property type="entry name" value="PKS_Beta-ketoAc_synthase_dom"/>
</dbReference>
<feature type="region of interest" description="Disordered" evidence="7">
    <location>
        <begin position="1780"/>
        <end position="1813"/>
    </location>
</feature>
<evidence type="ECO:0000256" key="4">
    <source>
        <dbReference type="ARBA" id="ARBA00022857"/>
    </source>
</evidence>
<dbReference type="InterPro" id="IPR006162">
    <property type="entry name" value="Ppantetheine_attach_site"/>
</dbReference>
<dbReference type="Gene3D" id="3.40.50.720">
    <property type="entry name" value="NAD(P)-binding Rossmann-like Domain"/>
    <property type="match status" value="1"/>
</dbReference>
<dbReference type="InterPro" id="IPR016035">
    <property type="entry name" value="Acyl_Trfase/lysoPLipase"/>
</dbReference>
<dbReference type="STRING" id="710421.Mycch_2764"/>
<dbReference type="InterPro" id="IPR020807">
    <property type="entry name" value="PKS_DH"/>
</dbReference>
<dbReference type="InterPro" id="IPR018201">
    <property type="entry name" value="Ketoacyl_synth_AS"/>
</dbReference>
<evidence type="ECO:0000313" key="12">
    <source>
        <dbReference type="Proteomes" id="UP000006057"/>
    </source>
</evidence>
<dbReference type="InterPro" id="IPR036291">
    <property type="entry name" value="NAD(P)-bd_dom_sf"/>
</dbReference>
<proteinExistence type="predicted"/>
<dbReference type="InterPro" id="IPR049900">
    <property type="entry name" value="PKS_mFAS_DH"/>
</dbReference>
<dbReference type="SMART" id="SM00823">
    <property type="entry name" value="PKS_PP"/>
    <property type="match status" value="1"/>
</dbReference>
<dbReference type="Gene3D" id="3.40.47.10">
    <property type="match status" value="1"/>
</dbReference>
<dbReference type="Pfam" id="PF08659">
    <property type="entry name" value="KR"/>
    <property type="match status" value="1"/>
</dbReference>
<feature type="domain" description="Carrier" evidence="8">
    <location>
        <begin position="1700"/>
        <end position="1775"/>
    </location>
</feature>
<dbReference type="EMBL" id="CP003053">
    <property type="protein sequence ID" value="AFM17525.1"/>
    <property type="molecule type" value="Genomic_DNA"/>
</dbReference>
<dbReference type="Gene3D" id="3.10.129.110">
    <property type="entry name" value="Polyketide synthase dehydratase"/>
    <property type="match status" value="1"/>
</dbReference>
<dbReference type="GO" id="GO:0071770">
    <property type="term" value="P:DIM/DIP cell wall layer assembly"/>
    <property type="evidence" value="ECO:0007669"/>
    <property type="project" value="TreeGrafter"/>
</dbReference>
<dbReference type="PROSITE" id="PS52004">
    <property type="entry name" value="KS3_2"/>
    <property type="match status" value="1"/>
</dbReference>
<dbReference type="PANTHER" id="PTHR43775">
    <property type="entry name" value="FATTY ACID SYNTHASE"/>
    <property type="match status" value="1"/>
</dbReference>
<feature type="compositionally biased region" description="Basic and acidic residues" evidence="7">
    <location>
        <begin position="1782"/>
        <end position="1794"/>
    </location>
</feature>
<dbReference type="InterPro" id="IPR049552">
    <property type="entry name" value="PKS_DH_N"/>
</dbReference>
<dbReference type="SMART" id="SM00825">
    <property type="entry name" value="PKS_KS"/>
    <property type="match status" value="1"/>
</dbReference>
<dbReference type="Pfam" id="PF14765">
    <property type="entry name" value="PS-DH"/>
    <property type="match status" value="1"/>
</dbReference>
<dbReference type="HOGENOM" id="CLU_000022_31_5_11"/>
<dbReference type="InterPro" id="IPR049551">
    <property type="entry name" value="PKS_DH_C"/>
</dbReference>
<dbReference type="SUPFAM" id="SSF55048">
    <property type="entry name" value="Probable ACP-binding domain of malonyl-CoA ACP transacylase"/>
    <property type="match status" value="1"/>
</dbReference>
<dbReference type="PROSITE" id="PS52019">
    <property type="entry name" value="PKS_MFAS_DH"/>
    <property type="match status" value="1"/>
</dbReference>
<dbReference type="PANTHER" id="PTHR43775:SF37">
    <property type="entry name" value="SI:DKEY-61P9.11"/>
    <property type="match status" value="1"/>
</dbReference>
<dbReference type="SUPFAM" id="SSF53901">
    <property type="entry name" value="Thiolase-like"/>
    <property type="match status" value="1"/>
</dbReference>
<sequence length="1813" mass="189958">MKTTFDRISAMTVEQRDKLTEQFEKASRVAGAEPIAVVGIGCRLPGGVTGPDSFWKLLESGTDAVTEVPADRWDAEAFYDPDVSAPGRMPTKWGAYLDDVTGFDADFFGITPREATSMDPQQRVALEVAWEALENAGYAPDQLGESRTAVMLGVYYSEYQNASPENADAIDAYSATGNAHSVTVGRIAYLLGLKGPAVAVDTACSSSLVSIHLACHSLRMRESDLALAGGVNLNLRPETQLALAKWGMLSPHGHCYAFDSRADGFVRGEGAGVVVLKRLTDAVRDGDRVLAVVRGSAVNQDGRSNGLTAPNAPSQRDVLTRALKSADVAASTVDYIETHGTGTALGDPIEFDALAAVYGKGEAPCALGTVKTNMGHLEAAAGVAGFIKTVLTLQHGKIAPNLNFEKWNPQIDPKSTRLFVPTATGEWPKSEHPRRAAVSSFGFSGTNAHIVLEQGPELSPAAADPSQSVTTLVVSGKTPARLAAAAGALADWLEGDGATVPLADVAFTVNHHRSRYSTIATVCARTHAEAVTGLRALAAGQNAPGVIGAHSSDVAKVGTGKGTVFLYSGQGAQWAGMGKALLAEEPAFAKAVDELEPAFVDKVGFSLRQTLESGEPLVGIDRIQPVIVGMQLALTELWRSYGVEPDAVIGHSMGEATAAVVAGVLTPAEGLDVIATRTRLMKRLSGQGAMALLELEPAAAEKLIADRPDVTIAVYASPKQVVIAGPPDQVDELVATVDAQGKLARRVEVDVASHHPTIDPVLPELREALAALTPAAPKIPLVSTVAYTGSAPMYSADYWAANLRNPVRFSQAVHEASAENSNFIEISPHPLLSHAISDTLAAQSTSRAYHVGSTVNRDHPETLAFHAQLAAVRPPAVEPADGEGGRIVSAPPTAWQHVPFWQSDRATGQHLSGAHPLLGLHVELPSGTGHVWQSDVGTEPHPWLADHIVHGLAVMPGAGFAEIALAAGREALGLPATGVEVSVEVEQMLPLDDHTTLTTQLVPDTGDGADGSLRVEIHSRSDAGTWTRHAVGTVRATEPSTEQAAPARVVPSSGGTPVSPADFYTALRRTGAHHAHAFAALTRIARSAGAADTEIVLPDEATPHRGIALHPVMLDAALQGLAAAMSDSTLADAQSAQTDVTYLPVGFGSIRVYGEIGRRAKCRAELVSVVEDSGDAVGRVTLTDDTGTVLARVDDVHLKRIQRRTVPLPLSQKIFDSRWVETAAPGGGTPTGSWLALADGAASLATAQEFASAFGAADRRVITAELGDESGVREAFASATADPDLPPAGVIVFVDNPAFDGTDSAGGLTHARDVIWGVAGTVRAIVGSWHGKAPRLWLVSAGGLVVTEGDGAGNPAANSLKGLVRVLAYEHPDLKTTVVDTGADDAATVLATEIGANGVDDVIAWRDGARNVERLSRAALPATPGRLTVRRDGSYVVTGALGGVGMAVVRWLIDNGAGRVVLNGRNGPSDEVQTELDALSARAEISVVTGDVAQPGVAERLVAAAEQTGKPLRGLIHSAAVLEDEIFVGLTRESLDTIWAPKAAGALRLHEVTVDKDLDWWVGFSSIVSLLGSPGQAAYAAANAWLDGLVAWRRAAGLPAIAINWGQWADVGLASSLRFSVLDPITPAEGVEALGGVLAAGLSRVGIARLRLDRAAAAFPEIHQIGFFADLIGELQTDEVDEDWGGPEALKSMDAAEVNRVVVARLRRRISAIMGYSDDSAVDTAQPLTELGLDSLMAVRMRNTIRGDFGVEPPVALLLQGATLADLALDLIRQLGLEEQESAERPNALRERAQQRAAARQRAASRRKVGPRS</sequence>
<dbReference type="InterPro" id="IPR014031">
    <property type="entry name" value="Ketoacyl_synth_C"/>
</dbReference>
<keyword evidence="1" id="KW-0596">Phosphopantetheine</keyword>
<dbReference type="Pfam" id="PF02801">
    <property type="entry name" value="Ketoacyl-synt_C"/>
    <property type="match status" value="1"/>
</dbReference>
<protein>
    <submittedName>
        <fullName evidence="11">Polyketide synthase family protein</fullName>
    </submittedName>
</protein>
<dbReference type="CDD" id="cd08955">
    <property type="entry name" value="KR_2_FAS_SDR_x"/>
    <property type="match status" value="1"/>
</dbReference>
<dbReference type="InterPro" id="IPR032821">
    <property type="entry name" value="PKS_assoc"/>
</dbReference>
<keyword evidence="12" id="KW-1185">Reference proteome</keyword>
<dbReference type="InterPro" id="IPR014030">
    <property type="entry name" value="Ketoacyl_synth_N"/>
</dbReference>
<evidence type="ECO:0000259" key="10">
    <source>
        <dbReference type="PROSITE" id="PS52019"/>
    </source>
</evidence>
<dbReference type="CDD" id="cd00833">
    <property type="entry name" value="PKS"/>
    <property type="match status" value="1"/>
</dbReference>
<dbReference type="InterPro" id="IPR013968">
    <property type="entry name" value="PKS_KR"/>
</dbReference>
<dbReference type="Pfam" id="PF00550">
    <property type="entry name" value="PP-binding"/>
    <property type="match status" value="1"/>
</dbReference>
<dbReference type="GO" id="GO:0004312">
    <property type="term" value="F:fatty acid synthase activity"/>
    <property type="evidence" value="ECO:0007669"/>
    <property type="project" value="TreeGrafter"/>
</dbReference>
<dbReference type="PATRIC" id="fig|710421.3.peg.2754"/>
<dbReference type="InterPro" id="IPR016036">
    <property type="entry name" value="Malonyl_transacylase_ACP-bd"/>
</dbReference>
<dbReference type="Pfam" id="PF21089">
    <property type="entry name" value="PKS_DH_N"/>
    <property type="match status" value="1"/>
</dbReference>
<dbReference type="SMART" id="SM00827">
    <property type="entry name" value="PKS_AT"/>
    <property type="match status" value="1"/>
</dbReference>
<keyword evidence="4" id="KW-0521">NADP</keyword>
<dbReference type="InterPro" id="IPR036736">
    <property type="entry name" value="ACP-like_sf"/>
</dbReference>
<dbReference type="RefSeq" id="WP_014816002.1">
    <property type="nucleotide sequence ID" value="NC_018027.1"/>
</dbReference>
<evidence type="ECO:0000256" key="7">
    <source>
        <dbReference type="SAM" id="MobiDB-lite"/>
    </source>
</evidence>
<dbReference type="FunFam" id="3.40.47.10:FF:000019">
    <property type="entry name" value="Polyketide synthase type I"/>
    <property type="match status" value="1"/>
</dbReference>
<feature type="region of interest" description="N-terminal hotdog fold" evidence="6">
    <location>
        <begin position="915"/>
        <end position="1041"/>
    </location>
</feature>
<dbReference type="InterPro" id="IPR057326">
    <property type="entry name" value="KR_dom"/>
</dbReference>
<dbReference type="FunFam" id="3.30.70.250:FF:000003">
    <property type="entry name" value="Polyketide beta-ketoacyl synthase Pks3"/>
    <property type="match status" value="1"/>
</dbReference>
<dbReference type="Gene3D" id="3.40.366.10">
    <property type="entry name" value="Malonyl-Coenzyme A Acyl Carrier Protein, domain 2"/>
    <property type="match status" value="1"/>
</dbReference>
<name>I4BJR8_MYCCN</name>
<dbReference type="Pfam" id="PF00698">
    <property type="entry name" value="Acyl_transf_1"/>
    <property type="match status" value="1"/>
</dbReference>
<dbReference type="GO" id="GO:0031177">
    <property type="term" value="F:phosphopantetheine binding"/>
    <property type="evidence" value="ECO:0007669"/>
    <property type="project" value="InterPro"/>
</dbReference>
<dbReference type="InterPro" id="IPR016039">
    <property type="entry name" value="Thiolase-like"/>
</dbReference>
<evidence type="ECO:0000256" key="6">
    <source>
        <dbReference type="PROSITE-ProRule" id="PRU01363"/>
    </source>
</evidence>
<dbReference type="OrthoDB" id="9778690at2"/>
<dbReference type="eggNOG" id="COG1028">
    <property type="taxonomic scope" value="Bacteria"/>
</dbReference>
<dbReference type="PROSITE" id="PS00606">
    <property type="entry name" value="KS3_1"/>
    <property type="match status" value="1"/>
</dbReference>
<feature type="active site" description="Proton acceptor; for dehydratase activity" evidence="6">
    <location>
        <position position="947"/>
    </location>
</feature>
<dbReference type="InterPro" id="IPR014043">
    <property type="entry name" value="Acyl_transferase_dom"/>
</dbReference>
<evidence type="ECO:0000259" key="8">
    <source>
        <dbReference type="PROSITE" id="PS50075"/>
    </source>
</evidence>
<dbReference type="GO" id="GO:0005737">
    <property type="term" value="C:cytoplasm"/>
    <property type="evidence" value="ECO:0007669"/>
    <property type="project" value="TreeGrafter"/>
</dbReference>